<dbReference type="InterPro" id="IPR019874">
    <property type="entry name" value="RF_methyltr_PrmC"/>
</dbReference>
<evidence type="ECO:0000256" key="1">
    <source>
        <dbReference type="ARBA" id="ARBA00022603"/>
    </source>
</evidence>
<dbReference type="Pfam" id="PF05175">
    <property type="entry name" value="MTS"/>
    <property type="match status" value="1"/>
</dbReference>
<feature type="binding site" evidence="5">
    <location>
        <position position="179"/>
    </location>
    <ligand>
        <name>S-adenosyl-L-methionine</name>
        <dbReference type="ChEBI" id="CHEBI:59789"/>
    </ligand>
</feature>
<keyword evidence="9" id="KW-1185">Reference proteome</keyword>
<evidence type="ECO:0000256" key="4">
    <source>
        <dbReference type="ARBA" id="ARBA00048391"/>
    </source>
</evidence>
<dbReference type="PANTHER" id="PTHR18895:SF74">
    <property type="entry name" value="MTRF1L RELEASE FACTOR GLUTAMINE METHYLTRANSFERASE"/>
    <property type="match status" value="1"/>
</dbReference>
<dbReference type="GO" id="GO:0003676">
    <property type="term" value="F:nucleic acid binding"/>
    <property type="evidence" value="ECO:0007669"/>
    <property type="project" value="InterPro"/>
</dbReference>
<dbReference type="NCBIfam" id="TIGR03534">
    <property type="entry name" value="RF_mod_PrmC"/>
    <property type="match status" value="1"/>
</dbReference>
<evidence type="ECO:0000259" key="7">
    <source>
        <dbReference type="Pfam" id="PF17827"/>
    </source>
</evidence>
<dbReference type="InterPro" id="IPR040758">
    <property type="entry name" value="PrmC_N"/>
</dbReference>
<comment type="caution">
    <text evidence="8">The sequence shown here is derived from an EMBL/GenBank/DDBJ whole genome shotgun (WGS) entry which is preliminary data.</text>
</comment>
<feature type="binding site" evidence="5">
    <location>
        <position position="193"/>
    </location>
    <ligand>
        <name>S-adenosyl-L-methionine</name>
        <dbReference type="ChEBI" id="CHEBI:59789"/>
    </ligand>
</feature>
<feature type="binding site" evidence="5">
    <location>
        <position position="150"/>
    </location>
    <ligand>
        <name>S-adenosyl-L-methionine</name>
        <dbReference type="ChEBI" id="CHEBI:59789"/>
    </ligand>
</feature>
<evidence type="ECO:0000256" key="5">
    <source>
        <dbReference type="HAMAP-Rule" id="MF_02126"/>
    </source>
</evidence>
<feature type="binding site" evidence="5">
    <location>
        <begin position="193"/>
        <end position="196"/>
    </location>
    <ligand>
        <name>substrate</name>
    </ligand>
</feature>
<dbReference type="Gene3D" id="1.10.8.10">
    <property type="entry name" value="DNA helicase RuvA subunit, C-terminal domain"/>
    <property type="match status" value="1"/>
</dbReference>
<dbReference type="AlphaFoldDB" id="A0A3L7A9K6"/>
<evidence type="ECO:0000256" key="2">
    <source>
        <dbReference type="ARBA" id="ARBA00022679"/>
    </source>
</evidence>
<feature type="domain" description="Release factor glutamine methyltransferase N-terminal" evidence="7">
    <location>
        <begin position="12"/>
        <end position="81"/>
    </location>
</feature>
<proteinExistence type="inferred from homology"/>
<gene>
    <name evidence="5 8" type="primary">prmC</name>
    <name evidence="8" type="ORF">D9R14_15740</name>
</gene>
<protein>
    <recommendedName>
        <fullName evidence="5">Release factor glutamine methyltransferase</fullName>
        <shortName evidence="5">RF MTase</shortName>
        <ecNumber evidence="5">2.1.1.297</ecNumber>
    </recommendedName>
    <alternativeName>
        <fullName evidence="5">N5-glutamine methyltransferase PrmC</fullName>
    </alternativeName>
    <alternativeName>
        <fullName evidence="5">Protein-(glutamine-N5) MTase PrmC</fullName>
    </alternativeName>
    <alternativeName>
        <fullName evidence="5">Protein-glutamine N-methyltransferase PrmC</fullName>
    </alternativeName>
</protein>
<dbReference type="CDD" id="cd02440">
    <property type="entry name" value="AdoMet_MTases"/>
    <property type="match status" value="1"/>
</dbReference>
<dbReference type="EC" id="2.1.1.297" evidence="5"/>
<evidence type="ECO:0000313" key="9">
    <source>
        <dbReference type="Proteomes" id="UP000269692"/>
    </source>
</evidence>
<dbReference type="RefSeq" id="WP_121624292.1">
    <property type="nucleotide sequence ID" value="NZ_JACIIW010000005.1"/>
</dbReference>
<dbReference type="Proteomes" id="UP000269692">
    <property type="component" value="Unassembled WGS sequence"/>
</dbReference>
<dbReference type="InterPro" id="IPR002052">
    <property type="entry name" value="DNA_methylase_N6_adenine_CS"/>
</dbReference>
<name>A0A3L7A9K6_9HYPH</name>
<dbReference type="PANTHER" id="PTHR18895">
    <property type="entry name" value="HEMK METHYLTRANSFERASE"/>
    <property type="match status" value="1"/>
</dbReference>
<organism evidence="8 9">
    <name type="scientific">Xanthobacter tagetidis</name>
    <dbReference type="NCBI Taxonomy" id="60216"/>
    <lineage>
        <taxon>Bacteria</taxon>
        <taxon>Pseudomonadati</taxon>
        <taxon>Pseudomonadota</taxon>
        <taxon>Alphaproteobacteria</taxon>
        <taxon>Hyphomicrobiales</taxon>
        <taxon>Xanthobacteraceae</taxon>
        <taxon>Xanthobacter</taxon>
    </lineage>
</organism>
<sequence>MGADDAITLAALRRAVAARLKAGGIDAADTEARLIVGAASGLDPTGLLAHGSEAATPRTQAGAEDLLARRLAGEPVARLIGRREFWSLDFALSPDTLVPRPDTETVVEAALALVADRAATLRVLDLGTGSGAILAALLTELPNAFGIGVDLSAGAARAACDNLARLGLADRSAVAVGHWGGALSGGFDLLVSNPPYIPTGDLAGLDTEVRVHDPALALDGGQDGLDAYRAIARQAGGLLTSGGILVVELGIGQEPAVAQLLREAGLTVAGPARADLAGIPRALAARKP</sequence>
<dbReference type="InterPro" id="IPR029063">
    <property type="entry name" value="SAM-dependent_MTases_sf"/>
</dbReference>
<dbReference type="PROSITE" id="PS00092">
    <property type="entry name" value="N6_MTASE"/>
    <property type="match status" value="1"/>
</dbReference>
<evidence type="ECO:0000259" key="6">
    <source>
        <dbReference type="Pfam" id="PF05175"/>
    </source>
</evidence>
<evidence type="ECO:0000256" key="3">
    <source>
        <dbReference type="ARBA" id="ARBA00022691"/>
    </source>
</evidence>
<comment type="similarity">
    <text evidence="5">Belongs to the protein N5-glutamine methyltransferase family. PrmC subfamily.</text>
</comment>
<reference evidence="8 9" key="1">
    <citation type="submission" date="2018-10" db="EMBL/GenBank/DDBJ databases">
        <title>Xanthobacter tagetidis genome sequencing and assembly.</title>
        <authorList>
            <person name="Maclea K.S."/>
            <person name="Goen A.E."/>
            <person name="Fatima S.A."/>
        </authorList>
    </citation>
    <scope>NUCLEOTIDE SEQUENCE [LARGE SCALE GENOMIC DNA]</scope>
    <source>
        <strain evidence="8 9">ATCC 700314</strain>
    </source>
</reference>
<dbReference type="GO" id="GO:0032259">
    <property type="term" value="P:methylation"/>
    <property type="evidence" value="ECO:0007669"/>
    <property type="project" value="UniProtKB-KW"/>
</dbReference>
<keyword evidence="2 5" id="KW-0808">Transferase</keyword>
<accession>A0A3L7A9K6</accession>
<dbReference type="OrthoDB" id="9800643at2"/>
<dbReference type="InterPro" id="IPR004556">
    <property type="entry name" value="HemK-like"/>
</dbReference>
<keyword evidence="3 5" id="KW-0949">S-adenosyl-L-methionine</keyword>
<dbReference type="Gene3D" id="3.40.50.150">
    <property type="entry name" value="Vaccinia Virus protein VP39"/>
    <property type="match status" value="1"/>
</dbReference>
<evidence type="ECO:0000313" key="8">
    <source>
        <dbReference type="EMBL" id="RLP76261.1"/>
    </source>
</evidence>
<comment type="function">
    <text evidence="5">Methylates the class 1 translation termination release factors RF1/PrfA and RF2/PrfB on the glutamine residue of the universally conserved GGQ motif.</text>
</comment>
<dbReference type="SUPFAM" id="SSF53335">
    <property type="entry name" value="S-adenosyl-L-methionine-dependent methyltransferases"/>
    <property type="match status" value="1"/>
</dbReference>
<feature type="domain" description="Methyltransferase small" evidence="6">
    <location>
        <begin position="119"/>
        <end position="196"/>
    </location>
</feature>
<dbReference type="HAMAP" id="MF_02126">
    <property type="entry name" value="RF_methyltr_PrmC"/>
    <property type="match status" value="1"/>
</dbReference>
<feature type="binding site" evidence="5">
    <location>
        <begin position="127"/>
        <end position="131"/>
    </location>
    <ligand>
        <name>S-adenosyl-L-methionine</name>
        <dbReference type="ChEBI" id="CHEBI:59789"/>
    </ligand>
</feature>
<dbReference type="InterPro" id="IPR050320">
    <property type="entry name" value="N5-glutamine_MTase"/>
</dbReference>
<keyword evidence="1 5" id="KW-0489">Methyltransferase</keyword>
<comment type="catalytic activity">
    <reaction evidence="4 5">
        <text>L-glutaminyl-[peptide chain release factor] + S-adenosyl-L-methionine = N(5)-methyl-L-glutaminyl-[peptide chain release factor] + S-adenosyl-L-homocysteine + H(+)</text>
        <dbReference type="Rhea" id="RHEA:42896"/>
        <dbReference type="Rhea" id="RHEA-COMP:10271"/>
        <dbReference type="Rhea" id="RHEA-COMP:10272"/>
        <dbReference type="ChEBI" id="CHEBI:15378"/>
        <dbReference type="ChEBI" id="CHEBI:30011"/>
        <dbReference type="ChEBI" id="CHEBI:57856"/>
        <dbReference type="ChEBI" id="CHEBI:59789"/>
        <dbReference type="ChEBI" id="CHEBI:61891"/>
        <dbReference type="EC" id="2.1.1.297"/>
    </reaction>
</comment>
<dbReference type="NCBIfam" id="TIGR00536">
    <property type="entry name" value="hemK_fam"/>
    <property type="match status" value="1"/>
</dbReference>
<dbReference type="GO" id="GO:0102559">
    <property type="term" value="F:peptide chain release factor N(5)-glutamine methyltransferase activity"/>
    <property type="evidence" value="ECO:0007669"/>
    <property type="project" value="UniProtKB-EC"/>
</dbReference>
<dbReference type="Pfam" id="PF17827">
    <property type="entry name" value="PrmC_N"/>
    <property type="match status" value="1"/>
</dbReference>
<dbReference type="InterPro" id="IPR007848">
    <property type="entry name" value="Small_mtfrase_dom"/>
</dbReference>
<dbReference type="EMBL" id="RCTF01000013">
    <property type="protein sequence ID" value="RLP76261.1"/>
    <property type="molecule type" value="Genomic_DNA"/>
</dbReference>